<dbReference type="PANTHER" id="PTHR30006:SF2">
    <property type="entry name" value="ABC TRANSPORTER SUBSTRATE-BINDING PROTEIN"/>
    <property type="match status" value="1"/>
</dbReference>
<evidence type="ECO:0000313" key="4">
    <source>
        <dbReference type="Proteomes" id="UP000321261"/>
    </source>
</evidence>
<comment type="caution">
    <text evidence="3">The sequence shown here is derived from an EMBL/GenBank/DDBJ whole genome shotgun (WGS) entry which is preliminary data.</text>
</comment>
<sequence length="382" mass="41116">MTRFSRRRVLGASAAAVGAAALAACGRPITGASAFQAAPDVMEETKTLDQLHADAMAEGGELVVYAGGDTATQQDGTRQAFLSRFPGMTLTMVVDYSKFHDVRVDNQIGTGTLVPDVVQLQSLQVFPSWKEEGLLLPYKPAGFSGVHERFKDPDGTWVAIAVIAHSFLYDSTSVGTAAPRTPPDLVDPRWKGKIASAYPHDDDAVLFLYRQYVHEYGWDFVAKLAAQGVQFARGTNTPVAAVGARHKAIGIGGPGSPNPAPGSTTRWVATDDTPFLAWGQRAAILAGAAHPAAAKLYLNWQVSTDVQRASSSGWPVRTDVAPAGGLEPIWEYPKAHVDEFEQFMSDRAEVERWRQTFALYFGEVQGDPSPGRLGLHPGRPVT</sequence>
<dbReference type="InterPro" id="IPR006311">
    <property type="entry name" value="TAT_signal"/>
</dbReference>
<dbReference type="AlphaFoldDB" id="A0A561SXA6"/>
<name>A0A561SXA6_9PSEU</name>
<dbReference type="Pfam" id="PF13343">
    <property type="entry name" value="SBP_bac_6"/>
    <property type="match status" value="1"/>
</dbReference>
<dbReference type="PROSITE" id="PS51257">
    <property type="entry name" value="PROKAR_LIPOPROTEIN"/>
    <property type="match status" value="1"/>
</dbReference>
<feature type="signal peptide" evidence="2">
    <location>
        <begin position="1"/>
        <end position="23"/>
    </location>
</feature>
<keyword evidence="4" id="KW-1185">Reference proteome</keyword>
<protein>
    <submittedName>
        <fullName evidence="3">ABC-type Fe3+ transport system substrate-binding protein</fullName>
    </submittedName>
</protein>
<dbReference type="PANTHER" id="PTHR30006">
    <property type="entry name" value="THIAMINE-BINDING PERIPLASMIC PROTEIN-RELATED"/>
    <property type="match status" value="1"/>
</dbReference>
<evidence type="ECO:0000256" key="2">
    <source>
        <dbReference type="SAM" id="SignalP"/>
    </source>
</evidence>
<gene>
    <name evidence="3" type="ORF">FHX44_115436</name>
</gene>
<dbReference type="RefSeq" id="WP_147258351.1">
    <property type="nucleotide sequence ID" value="NZ_VIWU01000001.1"/>
</dbReference>
<accession>A0A561SXA6</accession>
<evidence type="ECO:0000256" key="1">
    <source>
        <dbReference type="ARBA" id="ARBA00022729"/>
    </source>
</evidence>
<dbReference type="PROSITE" id="PS51318">
    <property type="entry name" value="TAT"/>
    <property type="match status" value="1"/>
</dbReference>
<proteinExistence type="predicted"/>
<dbReference type="OrthoDB" id="366726at2"/>
<keyword evidence="1 2" id="KW-0732">Signal</keyword>
<feature type="chain" id="PRO_5038795702" evidence="2">
    <location>
        <begin position="24"/>
        <end position="382"/>
    </location>
</feature>
<dbReference type="Proteomes" id="UP000321261">
    <property type="component" value="Unassembled WGS sequence"/>
</dbReference>
<dbReference type="Gene3D" id="3.40.190.10">
    <property type="entry name" value="Periplasmic binding protein-like II"/>
    <property type="match status" value="2"/>
</dbReference>
<organism evidence="3 4">
    <name type="scientific">Pseudonocardia hierapolitana</name>
    <dbReference type="NCBI Taxonomy" id="1128676"/>
    <lineage>
        <taxon>Bacteria</taxon>
        <taxon>Bacillati</taxon>
        <taxon>Actinomycetota</taxon>
        <taxon>Actinomycetes</taxon>
        <taxon>Pseudonocardiales</taxon>
        <taxon>Pseudonocardiaceae</taxon>
        <taxon>Pseudonocardia</taxon>
    </lineage>
</organism>
<dbReference type="EMBL" id="VIWU01000001">
    <property type="protein sequence ID" value="TWF79503.1"/>
    <property type="molecule type" value="Genomic_DNA"/>
</dbReference>
<evidence type="ECO:0000313" key="3">
    <source>
        <dbReference type="EMBL" id="TWF79503.1"/>
    </source>
</evidence>
<reference evidence="3 4" key="1">
    <citation type="submission" date="2019-06" db="EMBL/GenBank/DDBJ databases">
        <title>Sequencing the genomes of 1000 actinobacteria strains.</title>
        <authorList>
            <person name="Klenk H.-P."/>
        </authorList>
    </citation>
    <scope>NUCLEOTIDE SEQUENCE [LARGE SCALE GENOMIC DNA]</scope>
    <source>
        <strain evidence="3 4">DSM 45671</strain>
    </source>
</reference>
<dbReference type="SUPFAM" id="SSF53850">
    <property type="entry name" value="Periplasmic binding protein-like II"/>
    <property type="match status" value="1"/>
</dbReference>